<name>A0AAU8FSH9_9BACT</name>
<protein>
    <recommendedName>
        <fullName evidence="2">RagB/SusD family nutrient uptake outer membrane protein</fullName>
    </recommendedName>
</protein>
<reference evidence="1" key="1">
    <citation type="submission" date="2024-06" db="EMBL/GenBank/DDBJ databases">
        <title>Sequencing and assembly of the genome of Dyadobacter sp. strain 676, a symbiont of Cyamopsis tetragonoloba.</title>
        <authorList>
            <person name="Guro P."/>
            <person name="Sazanova A."/>
            <person name="Kuznetsova I."/>
            <person name="Belimov A."/>
            <person name="Safronova V."/>
        </authorList>
    </citation>
    <scope>NUCLEOTIDE SEQUENCE</scope>
    <source>
        <strain evidence="1">676</strain>
    </source>
</reference>
<sequence length="89" mass="9451">MKKHILYTCLALGIASCNDFLTDNPTGQLTTSSSVSSPEIARAFVDGAYSQIVTFNNGGGGWGGTGRDDDQCGRIRESRLGRAVLRALL</sequence>
<evidence type="ECO:0008006" key="2">
    <source>
        <dbReference type="Google" id="ProtNLM"/>
    </source>
</evidence>
<proteinExistence type="predicted"/>
<dbReference type="PROSITE" id="PS51257">
    <property type="entry name" value="PROKAR_LIPOPROTEIN"/>
    <property type="match status" value="1"/>
</dbReference>
<organism evidence="1">
    <name type="scientific">Dyadobacter sp. 676</name>
    <dbReference type="NCBI Taxonomy" id="3088362"/>
    <lineage>
        <taxon>Bacteria</taxon>
        <taxon>Pseudomonadati</taxon>
        <taxon>Bacteroidota</taxon>
        <taxon>Cytophagia</taxon>
        <taxon>Cytophagales</taxon>
        <taxon>Spirosomataceae</taxon>
        <taxon>Dyadobacter</taxon>
    </lineage>
</organism>
<dbReference type="AlphaFoldDB" id="A0AAU8FSH9"/>
<accession>A0AAU8FSH9</accession>
<gene>
    <name evidence="1" type="ORF">ABV298_11505</name>
</gene>
<dbReference type="RefSeq" id="WP_353722247.1">
    <property type="nucleotide sequence ID" value="NZ_CP159289.1"/>
</dbReference>
<dbReference type="EMBL" id="CP159289">
    <property type="protein sequence ID" value="XCH26982.1"/>
    <property type="molecule type" value="Genomic_DNA"/>
</dbReference>
<evidence type="ECO:0000313" key="1">
    <source>
        <dbReference type="EMBL" id="XCH26982.1"/>
    </source>
</evidence>